<organism evidence="2 3">
    <name type="scientific">Afipia clevelandensis ATCC 49720</name>
    <dbReference type="NCBI Taxonomy" id="883079"/>
    <lineage>
        <taxon>Bacteria</taxon>
        <taxon>Pseudomonadati</taxon>
        <taxon>Pseudomonadota</taxon>
        <taxon>Alphaproteobacteria</taxon>
        <taxon>Hyphomicrobiales</taxon>
        <taxon>Nitrobacteraceae</taxon>
        <taxon>Afipia</taxon>
    </lineage>
</organism>
<reference evidence="2 3" key="1">
    <citation type="submission" date="2012-04" db="EMBL/GenBank/DDBJ databases">
        <title>The Genome Sequence of Afipia clevelandensis ATCC 49720.</title>
        <authorList>
            <consortium name="The Broad Institute Genome Sequencing Platform"/>
            <person name="Earl A."/>
            <person name="Ward D."/>
            <person name="Feldgarden M."/>
            <person name="Gevers D."/>
            <person name="Huys G."/>
            <person name="Walker B."/>
            <person name="Young S.K."/>
            <person name="Zeng Q."/>
            <person name="Gargeya S."/>
            <person name="Fitzgerald M."/>
            <person name="Haas B."/>
            <person name="Abouelleil A."/>
            <person name="Alvarado L."/>
            <person name="Arachchi H.M."/>
            <person name="Berlin A."/>
            <person name="Chapman S.B."/>
            <person name="Goldberg J."/>
            <person name="Griggs A."/>
            <person name="Gujja S."/>
            <person name="Hansen M."/>
            <person name="Howarth C."/>
            <person name="Imamovic A."/>
            <person name="Larimer J."/>
            <person name="McCowen C."/>
            <person name="Montmayeur A."/>
            <person name="Murphy C."/>
            <person name="Neiman D."/>
            <person name="Pearson M."/>
            <person name="Priest M."/>
            <person name="Roberts A."/>
            <person name="Saif S."/>
            <person name="Shea T."/>
            <person name="Sisk P."/>
            <person name="Sykes S."/>
            <person name="Wortman J."/>
            <person name="Nusbaum C."/>
            <person name="Birren B."/>
        </authorList>
    </citation>
    <scope>NUCLEOTIDE SEQUENCE [LARGE SCALE GENOMIC DNA]</scope>
    <source>
        <strain evidence="2 3">ATCC 49720</strain>
    </source>
</reference>
<protein>
    <recommendedName>
        <fullName evidence="1">Glycosyltransferase 2-like domain-containing protein</fullName>
    </recommendedName>
</protein>
<dbReference type="EMBL" id="AGWY01000012">
    <property type="protein sequence ID" value="EKS33760.1"/>
    <property type="molecule type" value="Genomic_DNA"/>
</dbReference>
<dbReference type="CDD" id="cd00761">
    <property type="entry name" value="Glyco_tranf_GTA_type"/>
    <property type="match status" value="1"/>
</dbReference>
<sequence length="228" mass="25572">MTVTSVIVPVRNGERFIAQAIMSVTAQLQDDDEILVVDDGSTDNTCEIVRRIGDSRIRILPGLAKGVSSARNIGLDHASGEFICFLDHDDAWPEGRHKSFLEVMRRQRDCDAVYGRMHVIVEADALSSSHSVSWEGQYMSAHIATGLYRRNLIDRVGHFDEGMHFGEDIDFSIRLAEAGMREVRVDIISLCYRRHAGNASNDLLKIREGISASLIRKLRRARQPGNPR</sequence>
<proteinExistence type="predicted"/>
<dbReference type="RefSeq" id="WP_002713750.1">
    <property type="nucleotide sequence ID" value="NZ_KB375281.1"/>
</dbReference>
<evidence type="ECO:0000259" key="1">
    <source>
        <dbReference type="Pfam" id="PF00535"/>
    </source>
</evidence>
<dbReference type="InterPro" id="IPR050834">
    <property type="entry name" value="Glycosyltransf_2"/>
</dbReference>
<dbReference type="Pfam" id="PF00535">
    <property type="entry name" value="Glycos_transf_2"/>
    <property type="match status" value="1"/>
</dbReference>
<dbReference type="AlphaFoldDB" id="K8P259"/>
<dbReference type="OrthoDB" id="9802649at2"/>
<name>K8P259_9BRAD</name>
<evidence type="ECO:0000313" key="3">
    <source>
        <dbReference type="Proteomes" id="UP000001095"/>
    </source>
</evidence>
<dbReference type="Gene3D" id="3.90.550.10">
    <property type="entry name" value="Spore Coat Polysaccharide Biosynthesis Protein SpsA, Chain A"/>
    <property type="match status" value="1"/>
</dbReference>
<dbReference type="PANTHER" id="PTHR43685">
    <property type="entry name" value="GLYCOSYLTRANSFERASE"/>
    <property type="match status" value="1"/>
</dbReference>
<dbReference type="HOGENOM" id="CLU_025996_0_7_5"/>
<feature type="domain" description="Glycosyltransferase 2-like" evidence="1">
    <location>
        <begin position="5"/>
        <end position="130"/>
    </location>
</feature>
<evidence type="ECO:0000313" key="2">
    <source>
        <dbReference type="EMBL" id="EKS33760.1"/>
    </source>
</evidence>
<dbReference type="PATRIC" id="fig|883079.3.peg.2941"/>
<dbReference type="InterPro" id="IPR001173">
    <property type="entry name" value="Glyco_trans_2-like"/>
</dbReference>
<comment type="caution">
    <text evidence="2">The sequence shown here is derived from an EMBL/GenBank/DDBJ whole genome shotgun (WGS) entry which is preliminary data.</text>
</comment>
<dbReference type="SUPFAM" id="SSF53448">
    <property type="entry name" value="Nucleotide-diphospho-sugar transferases"/>
    <property type="match status" value="1"/>
</dbReference>
<gene>
    <name evidence="2" type="ORF">HMPREF9696_02880</name>
</gene>
<accession>K8P259</accession>
<keyword evidence="3" id="KW-1185">Reference proteome</keyword>
<dbReference type="InterPro" id="IPR029044">
    <property type="entry name" value="Nucleotide-diphossugar_trans"/>
</dbReference>
<dbReference type="Proteomes" id="UP000001095">
    <property type="component" value="Unassembled WGS sequence"/>
</dbReference>
<dbReference type="PANTHER" id="PTHR43685:SF2">
    <property type="entry name" value="GLYCOSYLTRANSFERASE 2-LIKE DOMAIN-CONTAINING PROTEIN"/>
    <property type="match status" value="1"/>
</dbReference>